<feature type="transmembrane region" description="Helical" evidence="1">
    <location>
        <begin position="41"/>
        <end position="60"/>
    </location>
</feature>
<dbReference type="EMBL" id="SNWI01000001">
    <property type="protein sequence ID" value="TDO05733.1"/>
    <property type="molecule type" value="Genomic_DNA"/>
</dbReference>
<evidence type="ECO:0000313" key="4">
    <source>
        <dbReference type="Proteomes" id="UP000198964"/>
    </source>
</evidence>
<dbReference type="Proteomes" id="UP000294848">
    <property type="component" value="Unassembled WGS sequence"/>
</dbReference>
<evidence type="ECO:0000313" key="5">
    <source>
        <dbReference type="Proteomes" id="UP000294848"/>
    </source>
</evidence>
<reference evidence="2 4" key="1">
    <citation type="submission" date="2016-10" db="EMBL/GenBank/DDBJ databases">
        <authorList>
            <person name="de Groot N.N."/>
        </authorList>
    </citation>
    <scope>NUCLEOTIDE SEQUENCE [LARGE SCALE GENOMIC DNA]</scope>
    <source>
        <strain evidence="2 4">CGMCC 1.9156</strain>
    </source>
</reference>
<feature type="transmembrane region" description="Helical" evidence="1">
    <location>
        <begin position="12"/>
        <end position="29"/>
    </location>
</feature>
<keyword evidence="1" id="KW-1133">Transmembrane helix</keyword>
<dbReference type="Pfam" id="PF19628">
    <property type="entry name" value="DUF6132"/>
    <property type="match status" value="1"/>
</dbReference>
<dbReference type="STRING" id="655355.SAMN05216283_105195"/>
<keyword evidence="1" id="KW-0812">Transmembrane</keyword>
<accession>A0A1I2I9E2</accession>
<name>A0A1I2I9E2_9BACT</name>
<dbReference type="AlphaFoldDB" id="A0A1I2I9E2"/>
<dbReference type="OrthoDB" id="2062758at2"/>
<proteinExistence type="predicted"/>
<evidence type="ECO:0000256" key="1">
    <source>
        <dbReference type="SAM" id="Phobius"/>
    </source>
</evidence>
<protein>
    <submittedName>
        <fullName evidence="2">Uncharacterized protein</fullName>
    </submittedName>
</protein>
<evidence type="ECO:0000313" key="3">
    <source>
        <dbReference type="EMBL" id="TDO05733.1"/>
    </source>
</evidence>
<reference evidence="3 5" key="2">
    <citation type="submission" date="2019-03" db="EMBL/GenBank/DDBJ databases">
        <title>Freshwater and sediment microbial communities from various areas in North America, analyzing microbe dynamics in response to fracking.</title>
        <authorList>
            <person name="Lamendella R."/>
        </authorList>
    </citation>
    <scope>NUCLEOTIDE SEQUENCE [LARGE SCALE GENOMIC DNA]</scope>
    <source>
        <strain evidence="3 5">114D</strain>
    </source>
</reference>
<dbReference type="EMBL" id="FONW01000005">
    <property type="protein sequence ID" value="SFF38854.1"/>
    <property type="molecule type" value="Genomic_DNA"/>
</dbReference>
<dbReference type="InterPro" id="IPR045764">
    <property type="entry name" value="DUF6132"/>
</dbReference>
<gene>
    <name evidence="3" type="ORF">DET52_1011097</name>
    <name evidence="2" type="ORF">SAMN05216283_105195</name>
</gene>
<keyword evidence="1" id="KW-0472">Membrane</keyword>
<keyword evidence="4" id="KW-1185">Reference proteome</keyword>
<dbReference type="RefSeq" id="WP_093920102.1">
    <property type="nucleotide sequence ID" value="NZ_FONW01000005.1"/>
</dbReference>
<dbReference type="Proteomes" id="UP000198964">
    <property type="component" value="Unassembled WGS sequence"/>
</dbReference>
<organism evidence="2 4">
    <name type="scientific">Sunxiuqinia elliptica</name>
    <dbReference type="NCBI Taxonomy" id="655355"/>
    <lineage>
        <taxon>Bacteria</taxon>
        <taxon>Pseudomonadati</taxon>
        <taxon>Bacteroidota</taxon>
        <taxon>Bacteroidia</taxon>
        <taxon>Marinilabiliales</taxon>
        <taxon>Prolixibacteraceae</taxon>
        <taxon>Sunxiuqinia</taxon>
    </lineage>
</organism>
<evidence type="ECO:0000313" key="2">
    <source>
        <dbReference type="EMBL" id="SFF38854.1"/>
    </source>
</evidence>
<sequence>MFKTLKKYRIQLIFLLIGMLGGLAYWKFIGCQTGTCPIKSVWYYSTLWGGALGYLIGDWTNDMIVKKKKKDEQTI</sequence>